<dbReference type="EMBL" id="LHXX01000028">
    <property type="protein sequence ID" value="KXB02035.1"/>
    <property type="molecule type" value="Genomic_DNA"/>
</dbReference>
<evidence type="ECO:0000256" key="4">
    <source>
        <dbReference type="ARBA" id="ARBA00022619"/>
    </source>
</evidence>
<dbReference type="InterPro" id="IPR011549">
    <property type="entry name" value="RibD_C"/>
</dbReference>
<keyword evidence="6" id="KW-0560">Oxidoreductase</keyword>
<proteinExistence type="inferred from homology"/>
<evidence type="ECO:0000256" key="7">
    <source>
        <dbReference type="ARBA" id="ARBA00047550"/>
    </source>
</evidence>
<dbReference type="EC" id="1.1.1.302" evidence="9"/>
<dbReference type="InterPro" id="IPR006401">
    <property type="entry name" value="Rib_reduct_arc"/>
</dbReference>
<evidence type="ECO:0000256" key="8">
    <source>
        <dbReference type="ARBA" id="ARBA00049020"/>
    </source>
</evidence>
<dbReference type="GO" id="GO:0050661">
    <property type="term" value="F:NADP binding"/>
    <property type="evidence" value="ECO:0007669"/>
    <property type="project" value="InterPro"/>
</dbReference>
<reference evidence="11 12" key="1">
    <citation type="journal article" date="2016" name="Sci. Rep.">
        <title>Metabolic traits of an uncultured archaeal lineage -MSBL1- from brine pools of the Red Sea.</title>
        <authorList>
            <person name="Mwirichia R."/>
            <person name="Alam I."/>
            <person name="Rashid M."/>
            <person name="Vinu M."/>
            <person name="Ba-Alawi W."/>
            <person name="Anthony Kamau A."/>
            <person name="Kamanda Ngugi D."/>
            <person name="Goker M."/>
            <person name="Klenk H.P."/>
            <person name="Bajic V."/>
            <person name="Stingl U."/>
        </authorList>
    </citation>
    <scope>NUCLEOTIDE SEQUENCE [LARGE SCALE GENOMIC DNA]</scope>
    <source>
        <strain evidence="11">SCGC-AAA261D19</strain>
    </source>
</reference>
<sequence>MDEQKTGSPYVVLNAAMTADGKISTRGGDSRISCEEDLDRLHRLRSEADAVMVGIGTVLEDDPSLSVRRVKGGNPIRIVVDSQARTPSEAKILNEEASTIVAVSNRAEEQEVNRLRSSGAQVIVAGDVRVDLVHLLEQLHEREIRKLLLEGGSTLNWSMFREGLVDELLIAVAPRIVGGEGAKTLVGGEGFKKVSEGIELKLMHYETVGEDLLLIYKVKGSARDPENK</sequence>
<evidence type="ECO:0000313" key="12">
    <source>
        <dbReference type="Proteomes" id="UP000070400"/>
    </source>
</evidence>
<dbReference type="PATRIC" id="fig|1698273.3.peg.430"/>
<evidence type="ECO:0000259" key="10">
    <source>
        <dbReference type="Pfam" id="PF01872"/>
    </source>
</evidence>
<dbReference type="InterPro" id="IPR002734">
    <property type="entry name" value="RibDG_C"/>
</dbReference>
<dbReference type="UniPathway" id="UPA00275"/>
<evidence type="ECO:0000256" key="1">
    <source>
        <dbReference type="ARBA" id="ARBA00005104"/>
    </source>
</evidence>
<evidence type="ECO:0000256" key="3">
    <source>
        <dbReference type="ARBA" id="ARBA00011738"/>
    </source>
</evidence>
<organism evidence="11 12">
    <name type="scientific">candidate division MSBL1 archaeon SCGC-AAA261D19</name>
    <dbReference type="NCBI Taxonomy" id="1698273"/>
    <lineage>
        <taxon>Archaea</taxon>
        <taxon>Methanobacteriati</taxon>
        <taxon>Methanobacteriota</taxon>
        <taxon>candidate division MSBL1</taxon>
    </lineage>
</organism>
<evidence type="ECO:0000256" key="9">
    <source>
        <dbReference type="NCBIfam" id="TIGR01508"/>
    </source>
</evidence>
<dbReference type="PANTHER" id="PTHR38011">
    <property type="entry name" value="DIHYDROFOLATE REDUCTASE FAMILY PROTEIN (AFU_ORTHOLOGUE AFUA_8G06820)"/>
    <property type="match status" value="1"/>
</dbReference>
<keyword evidence="4" id="KW-0686">Riboflavin biosynthesis</keyword>
<keyword evidence="5" id="KW-0521">NADP</keyword>
<comment type="catalytic activity">
    <reaction evidence="7">
        <text>2,5-diamino-6-(1-D-ribitylamino)pyrimidin-4(3H)-one 5'-phosphate + NAD(+) = 2,5-diamino-6-(1-D-ribosylamino)pyrimidin-4(3H)-one 5'-phosphate + NADH + H(+)</text>
        <dbReference type="Rhea" id="RHEA:27274"/>
        <dbReference type="ChEBI" id="CHEBI:15378"/>
        <dbReference type="ChEBI" id="CHEBI:57540"/>
        <dbReference type="ChEBI" id="CHEBI:57945"/>
        <dbReference type="ChEBI" id="CHEBI:58890"/>
        <dbReference type="ChEBI" id="CHEBI:59545"/>
        <dbReference type="EC" id="1.1.1.302"/>
    </reaction>
</comment>
<dbReference type="InterPro" id="IPR050765">
    <property type="entry name" value="Riboflavin_Biosynth_HTPR"/>
</dbReference>
<dbReference type="NCBIfam" id="TIGR01508">
    <property type="entry name" value="rib_reduct_arch"/>
    <property type="match status" value="1"/>
</dbReference>
<evidence type="ECO:0000256" key="5">
    <source>
        <dbReference type="ARBA" id="ARBA00022857"/>
    </source>
</evidence>
<comment type="similarity">
    <text evidence="2">Belongs to the HTP reductase family.</text>
</comment>
<dbReference type="PANTHER" id="PTHR38011:SF7">
    <property type="entry name" value="2,5-DIAMINO-6-RIBOSYLAMINO-4(3H)-PYRIMIDINONE 5'-PHOSPHATE REDUCTASE"/>
    <property type="match status" value="1"/>
</dbReference>
<dbReference type="GO" id="GO:0008703">
    <property type="term" value="F:5-amino-6-(5-phosphoribosylamino)uracil reductase activity"/>
    <property type="evidence" value="ECO:0007669"/>
    <property type="project" value="InterPro"/>
</dbReference>
<evidence type="ECO:0000313" key="11">
    <source>
        <dbReference type="EMBL" id="KXB02035.1"/>
    </source>
</evidence>
<keyword evidence="12" id="KW-1185">Reference proteome</keyword>
<name>A0A133V6G5_9EURY</name>
<gene>
    <name evidence="11" type="ORF">AKJ43_02600</name>
</gene>
<comment type="catalytic activity">
    <reaction evidence="8">
        <text>2,5-diamino-6-(1-D-ribitylamino)pyrimidin-4(3H)-one 5'-phosphate + NADP(+) = 2,5-diamino-6-(1-D-ribosylamino)pyrimidin-4(3H)-one 5'-phosphate + NADPH + H(+)</text>
        <dbReference type="Rhea" id="RHEA:27278"/>
        <dbReference type="ChEBI" id="CHEBI:15378"/>
        <dbReference type="ChEBI" id="CHEBI:57783"/>
        <dbReference type="ChEBI" id="CHEBI:58349"/>
        <dbReference type="ChEBI" id="CHEBI:58890"/>
        <dbReference type="ChEBI" id="CHEBI:59545"/>
        <dbReference type="EC" id="1.1.1.302"/>
    </reaction>
</comment>
<protein>
    <recommendedName>
        <fullName evidence="9">2,5-diamino-6-(ribosylamino)-4(3H)-pyrimidinone 5'-phosphate reductase</fullName>
        <ecNumber evidence="9">1.1.1.302</ecNumber>
    </recommendedName>
</protein>
<feature type="domain" description="Bacterial bifunctional deaminase-reductase C-terminal" evidence="10">
    <location>
        <begin position="9"/>
        <end position="214"/>
    </location>
</feature>
<comment type="pathway">
    <text evidence="1">Cofactor biosynthesis; riboflavin biosynthesis.</text>
</comment>
<accession>A0A133V6G5</accession>
<dbReference type="NCBIfam" id="TIGR00227">
    <property type="entry name" value="ribD_Cterm"/>
    <property type="match status" value="1"/>
</dbReference>
<evidence type="ECO:0000256" key="2">
    <source>
        <dbReference type="ARBA" id="ARBA00009723"/>
    </source>
</evidence>
<dbReference type="SUPFAM" id="SSF53597">
    <property type="entry name" value="Dihydrofolate reductase-like"/>
    <property type="match status" value="1"/>
</dbReference>
<dbReference type="AlphaFoldDB" id="A0A133V6G5"/>
<dbReference type="Proteomes" id="UP000070400">
    <property type="component" value="Unassembled WGS sequence"/>
</dbReference>
<evidence type="ECO:0000256" key="6">
    <source>
        <dbReference type="ARBA" id="ARBA00023002"/>
    </source>
</evidence>
<comment type="caution">
    <text evidence="11">The sequence shown here is derived from an EMBL/GenBank/DDBJ whole genome shotgun (WGS) entry which is preliminary data.</text>
</comment>
<dbReference type="InterPro" id="IPR024072">
    <property type="entry name" value="DHFR-like_dom_sf"/>
</dbReference>
<dbReference type="Gene3D" id="3.40.430.10">
    <property type="entry name" value="Dihydrofolate Reductase, subunit A"/>
    <property type="match status" value="1"/>
</dbReference>
<dbReference type="Pfam" id="PF01872">
    <property type="entry name" value="RibD_C"/>
    <property type="match status" value="1"/>
</dbReference>
<dbReference type="GO" id="GO:0009231">
    <property type="term" value="P:riboflavin biosynthetic process"/>
    <property type="evidence" value="ECO:0007669"/>
    <property type="project" value="UniProtKB-UniPathway"/>
</dbReference>
<comment type="subunit">
    <text evidence="3">Homodimer.</text>
</comment>